<gene>
    <name evidence="3" type="ORF">BN381_80343</name>
</gene>
<evidence type="ECO:0000313" key="4">
    <source>
        <dbReference type="Proteomes" id="UP000018291"/>
    </source>
</evidence>
<dbReference type="AlphaFoldDB" id="R4Z533"/>
<sequence length="470" mass="48190">MSPPGQPLGGSAWRPDDDGAGGPSHVPTTAAPPAFAQSDVPTLPTAPAESPAGRLTVWAIDFGFVALMFVAVPFLLAIGIAAVMGAAPPLPAGMLALLIVTPLAVLLYAAVVLLGSTASVGRRVAGAAGSGRLMVVAIPVLLALVGSGAAGSYVGDTNADDVLGMSIGGDSTSDRAEPTLDATDDDPESAPSDSATTTPQPELVEATCTGDDIQFAIDGVAAVADGILLELVADNSCEHSLAIDEDYRITLGTELGPLFSEVPVQLATTEFPAGRQTKTSVTITEADIATSTDGIDGGYPAVRSTVESKVSGGQTQDFFLVWRCELEESDGSVASEAFTAESDMLGSASDCNDSSESANWPSTTYGPVIGCPGAPSGTPSRPEASTDERGWIGILESIPVTDPGLVNRRFDAFDSTGLELKLLDSRKFGSLRDPYWVIYGGPFATKAEASTWCESAPDGLTGQCYPRALQ</sequence>
<feature type="transmembrane region" description="Helical" evidence="2">
    <location>
        <begin position="64"/>
        <end position="87"/>
    </location>
</feature>
<keyword evidence="2" id="KW-0472">Membrane</keyword>
<dbReference type="STRING" id="1229780.BN381_80343"/>
<comment type="caution">
    <text evidence="3">The sequence shown here is derived from an EMBL/GenBank/DDBJ whole genome shotgun (WGS) entry which is preliminary data.</text>
</comment>
<feature type="region of interest" description="Disordered" evidence="1">
    <location>
        <begin position="1"/>
        <end position="47"/>
    </location>
</feature>
<feature type="transmembrane region" description="Helical" evidence="2">
    <location>
        <begin position="133"/>
        <end position="155"/>
    </location>
</feature>
<dbReference type="HOGENOM" id="CLU_580993_0_0_11"/>
<feature type="transmembrane region" description="Helical" evidence="2">
    <location>
        <begin position="93"/>
        <end position="121"/>
    </location>
</feature>
<protein>
    <submittedName>
        <fullName evidence="3">Uncharacterized protein</fullName>
    </submittedName>
</protein>
<organism evidence="3 4">
    <name type="scientific">Candidatus Neomicrothrix parvicella RN1</name>
    <dbReference type="NCBI Taxonomy" id="1229780"/>
    <lineage>
        <taxon>Bacteria</taxon>
        <taxon>Bacillati</taxon>
        <taxon>Actinomycetota</taxon>
        <taxon>Acidimicrobiia</taxon>
        <taxon>Acidimicrobiales</taxon>
        <taxon>Microthrixaceae</taxon>
        <taxon>Candidatus Neomicrothrix</taxon>
    </lineage>
</organism>
<dbReference type="EMBL" id="CANL01000078">
    <property type="protein sequence ID" value="CCM65813.1"/>
    <property type="molecule type" value="Genomic_DNA"/>
</dbReference>
<reference evidence="3 4" key="1">
    <citation type="journal article" date="2013" name="ISME J.">
        <title>Metabolic model for the filamentous 'Candidatus Microthrix parvicella' based on genomic and metagenomic analyses.</title>
        <authorList>
            <person name="Jon McIlroy S."/>
            <person name="Kristiansen R."/>
            <person name="Albertsen M."/>
            <person name="Michael Karst S."/>
            <person name="Rossetti S."/>
            <person name="Lund Nielsen J."/>
            <person name="Tandoi V."/>
            <person name="James Seviour R."/>
            <person name="Nielsen P.H."/>
        </authorList>
    </citation>
    <scope>NUCLEOTIDE SEQUENCE [LARGE SCALE GENOMIC DNA]</scope>
    <source>
        <strain evidence="3 4">RN1</strain>
    </source>
</reference>
<name>R4Z533_9ACTN</name>
<keyword evidence="4" id="KW-1185">Reference proteome</keyword>
<evidence type="ECO:0000256" key="1">
    <source>
        <dbReference type="SAM" id="MobiDB-lite"/>
    </source>
</evidence>
<keyword evidence="2" id="KW-1133">Transmembrane helix</keyword>
<evidence type="ECO:0000313" key="3">
    <source>
        <dbReference type="EMBL" id="CCM65813.1"/>
    </source>
</evidence>
<accession>R4Z533</accession>
<keyword evidence="2" id="KW-0812">Transmembrane</keyword>
<feature type="region of interest" description="Disordered" evidence="1">
    <location>
        <begin position="165"/>
        <end position="202"/>
    </location>
</feature>
<evidence type="ECO:0000256" key="2">
    <source>
        <dbReference type="SAM" id="Phobius"/>
    </source>
</evidence>
<dbReference type="Proteomes" id="UP000018291">
    <property type="component" value="Unassembled WGS sequence"/>
</dbReference>
<dbReference type="RefSeq" id="WP_012230894.1">
    <property type="nucleotide sequence ID" value="NZ_HG422565.1"/>
</dbReference>
<proteinExistence type="predicted"/>